<protein>
    <submittedName>
        <fullName evidence="1">Uncharacterized protein</fullName>
    </submittedName>
</protein>
<evidence type="ECO:0000313" key="2">
    <source>
        <dbReference type="Proteomes" id="UP001064048"/>
    </source>
</evidence>
<gene>
    <name evidence="1" type="ORF">MSG28_006062</name>
</gene>
<dbReference type="Proteomes" id="UP001064048">
    <property type="component" value="Chromosome 10"/>
</dbReference>
<dbReference type="EMBL" id="CM046110">
    <property type="protein sequence ID" value="KAI8422151.1"/>
    <property type="molecule type" value="Genomic_DNA"/>
</dbReference>
<name>A0ACC0JDE8_CHOFU</name>
<evidence type="ECO:0000313" key="1">
    <source>
        <dbReference type="EMBL" id="KAI8422151.1"/>
    </source>
</evidence>
<accession>A0ACC0JDE8</accession>
<proteinExistence type="predicted"/>
<comment type="caution">
    <text evidence="1">The sequence shown here is derived from an EMBL/GenBank/DDBJ whole genome shotgun (WGS) entry which is preliminary data.</text>
</comment>
<organism evidence="1 2">
    <name type="scientific">Choristoneura fumiferana</name>
    <name type="common">Spruce budworm moth</name>
    <name type="synonym">Archips fumiferana</name>
    <dbReference type="NCBI Taxonomy" id="7141"/>
    <lineage>
        <taxon>Eukaryota</taxon>
        <taxon>Metazoa</taxon>
        <taxon>Ecdysozoa</taxon>
        <taxon>Arthropoda</taxon>
        <taxon>Hexapoda</taxon>
        <taxon>Insecta</taxon>
        <taxon>Pterygota</taxon>
        <taxon>Neoptera</taxon>
        <taxon>Endopterygota</taxon>
        <taxon>Lepidoptera</taxon>
        <taxon>Glossata</taxon>
        <taxon>Ditrysia</taxon>
        <taxon>Tortricoidea</taxon>
        <taxon>Tortricidae</taxon>
        <taxon>Tortricinae</taxon>
        <taxon>Choristoneura</taxon>
    </lineage>
</organism>
<reference evidence="1 2" key="1">
    <citation type="journal article" date="2022" name="Genome Biol. Evol.">
        <title>The Spruce Budworm Genome: Reconstructing the Evolutionary History of Antifreeze Proteins.</title>
        <authorList>
            <person name="Beliveau C."/>
            <person name="Gagne P."/>
            <person name="Picq S."/>
            <person name="Vernygora O."/>
            <person name="Keeling C.I."/>
            <person name="Pinkney K."/>
            <person name="Doucet D."/>
            <person name="Wen F."/>
            <person name="Johnston J.S."/>
            <person name="Maaroufi H."/>
            <person name="Boyle B."/>
            <person name="Laroche J."/>
            <person name="Dewar K."/>
            <person name="Juretic N."/>
            <person name="Blackburn G."/>
            <person name="Nisole A."/>
            <person name="Brunet B."/>
            <person name="Brandao M."/>
            <person name="Lumley L."/>
            <person name="Duan J."/>
            <person name="Quan G."/>
            <person name="Lucarotti C.J."/>
            <person name="Roe A.D."/>
            <person name="Sperling F.A.H."/>
            <person name="Levesque R.C."/>
            <person name="Cusson M."/>
        </authorList>
    </citation>
    <scope>NUCLEOTIDE SEQUENCE [LARGE SCALE GENOMIC DNA]</scope>
    <source>
        <strain evidence="1">Glfc:IPQL:Cfum</strain>
    </source>
</reference>
<sequence length="276" mass="31282">MGSKKHKKESKKKKHRSRSRSPLEGEERERKRHRKHKDRKKDRSPDVEEVPVDSHLARAPDDARSRSSSAERDRRARRDRVRDDPHNSNSTQQSRELSYEREESPEAGGAGGAGGAAVSGAGAESLSIEDTNRLRAKLGLKPLEVHEKPEEDGKFKDDLGEFYHKPAANLATQRRSDKIRERLEERRERRQIEQKLQTKLLTEGSDDEDISAWVNKSRDLEKQKKEAAKRAAMLDEMDEVFGVSALVEEEQRGDRAAAYGAHSLAGLRVAHDLDAV</sequence>
<keyword evidence="2" id="KW-1185">Reference proteome</keyword>